<comment type="similarity">
    <text evidence="6">Belongs to the peptidase M3 family.</text>
</comment>
<evidence type="ECO:0000256" key="5">
    <source>
        <dbReference type="ARBA" id="ARBA00023049"/>
    </source>
</evidence>
<accession>A0ABY4T5M7</accession>
<keyword evidence="4 6" id="KW-0862">Zinc</keyword>
<evidence type="ECO:0000256" key="1">
    <source>
        <dbReference type="ARBA" id="ARBA00022670"/>
    </source>
</evidence>
<dbReference type="SUPFAM" id="SSF55486">
    <property type="entry name" value="Metalloproteases ('zincins'), catalytic domain"/>
    <property type="match status" value="1"/>
</dbReference>
<evidence type="ECO:0000259" key="7">
    <source>
        <dbReference type="Pfam" id="PF01432"/>
    </source>
</evidence>
<sequence length="618" mass="69180">MKTFIPFVLLAVLVAPVHAEDRRIDPRLWFASPAAEETDRTTLLTDVAALPVLDDPTPGALLDYLHRAERLLERTQRHAAWLHLRTAQDIDDHAAAESRRAVGDAGDTVVERTRQTLRKIGGDGFAKDVAALPALARYHWLLERAVRALPHELPDAQQSILDTLTDQDSQTFWNIYQKTRRATAYGHVHTSHGDLDVGKDADKLASDPDRRVREQAWKLRQDALAAQEETYASILVGIVRLNDRVAKLQHFNDAPEAAYFARLFTRADVDATAKAVEAHAPLLQAYQRLRAEHVAHALGIEQAHSWDLAMPTSGFEPPAFDDAQMRRVIPESLAPLGRDYVAHFRALLDPANKRTDLATVRGTREDDAFSLAAPGSPGALFLGVWKPTVKEASVVAHEGGHAIHSQLMDERGVSPFLNHGPSWMHEAIAILNEMLFYEYLYRHTDDPAAKAYYLQAQLDEMTFEIFTSAEEAQWEEGIYDGVVAGKIRGAGDMDALTLDITRRFEIWPSIDPSLAHAWIGKRLMFEDPLYLANYLYAGLWATRMFDMARKDPADFQKRYAALMAEGFDAAPDQLLARFFGKPLTPPDLVDADMVVIQEKVDALAQLYRRLPGPPSSQR</sequence>
<keyword evidence="9" id="KW-1185">Reference proteome</keyword>
<evidence type="ECO:0000256" key="4">
    <source>
        <dbReference type="ARBA" id="ARBA00022833"/>
    </source>
</evidence>
<dbReference type="RefSeq" id="WP_250340660.1">
    <property type="nucleotide sequence ID" value="NZ_CP063231.1"/>
</dbReference>
<dbReference type="Proteomes" id="UP001056681">
    <property type="component" value="Chromosome"/>
</dbReference>
<keyword evidence="3 6" id="KW-0378">Hydrolase</keyword>
<evidence type="ECO:0000256" key="3">
    <source>
        <dbReference type="ARBA" id="ARBA00022801"/>
    </source>
</evidence>
<dbReference type="Gene3D" id="1.20.140.70">
    <property type="entry name" value="Oligopeptidase f, N-terminal domain"/>
    <property type="match status" value="1"/>
</dbReference>
<dbReference type="InterPro" id="IPR001567">
    <property type="entry name" value="Pept_M3A_M3B_dom"/>
</dbReference>
<dbReference type="Pfam" id="PF01432">
    <property type="entry name" value="Peptidase_M3"/>
    <property type="match status" value="2"/>
</dbReference>
<keyword evidence="5 6" id="KW-0482">Metalloprotease</keyword>
<keyword evidence="2 6" id="KW-0479">Metal-binding</keyword>
<reference evidence="8" key="1">
    <citation type="submission" date="2020-10" db="EMBL/GenBank/DDBJ databases">
        <title>Whole-genome sequence of Luteibacter sp. EIF3.</title>
        <authorList>
            <person name="Friedrich I."/>
            <person name="Hertel R."/>
            <person name="Daniel R."/>
        </authorList>
    </citation>
    <scope>NUCLEOTIDE SEQUENCE</scope>
    <source>
        <strain evidence="8">EIF3</strain>
    </source>
</reference>
<organism evidence="8 9">
    <name type="scientific">Luteibacter flocculans</name>
    <dbReference type="NCBI Taxonomy" id="2780091"/>
    <lineage>
        <taxon>Bacteria</taxon>
        <taxon>Pseudomonadati</taxon>
        <taxon>Pseudomonadota</taxon>
        <taxon>Gammaproteobacteria</taxon>
        <taxon>Lysobacterales</taxon>
        <taxon>Rhodanobacteraceae</taxon>
        <taxon>Luteibacter</taxon>
    </lineage>
</organism>
<evidence type="ECO:0000313" key="9">
    <source>
        <dbReference type="Proteomes" id="UP001056681"/>
    </source>
</evidence>
<dbReference type="InterPro" id="IPR042088">
    <property type="entry name" value="OligoPept_F_C"/>
</dbReference>
<feature type="domain" description="Peptidase M3A/M3B catalytic" evidence="7">
    <location>
        <begin position="388"/>
        <end position="585"/>
    </location>
</feature>
<comment type="cofactor">
    <cofactor evidence="6">
        <name>Zn(2+)</name>
        <dbReference type="ChEBI" id="CHEBI:29105"/>
    </cofactor>
    <text evidence="6">Binds 1 zinc ion.</text>
</comment>
<protein>
    <submittedName>
        <fullName evidence="8">M3 family oligoendopeptidase</fullName>
    </submittedName>
</protein>
<proteinExistence type="inferred from homology"/>
<dbReference type="Gene3D" id="1.10.1370.20">
    <property type="entry name" value="Oligoendopeptidase f, C-terminal domain"/>
    <property type="match status" value="1"/>
</dbReference>
<evidence type="ECO:0000256" key="2">
    <source>
        <dbReference type="ARBA" id="ARBA00022723"/>
    </source>
</evidence>
<gene>
    <name evidence="8" type="ORF">IM816_09075</name>
</gene>
<evidence type="ECO:0000256" key="6">
    <source>
        <dbReference type="RuleBase" id="RU003435"/>
    </source>
</evidence>
<keyword evidence="1 6" id="KW-0645">Protease</keyword>
<evidence type="ECO:0000313" key="8">
    <source>
        <dbReference type="EMBL" id="URL60206.1"/>
    </source>
</evidence>
<dbReference type="EMBL" id="CP063231">
    <property type="protein sequence ID" value="URL60206.1"/>
    <property type="molecule type" value="Genomic_DNA"/>
</dbReference>
<feature type="domain" description="Peptidase M3A/M3B catalytic" evidence="7">
    <location>
        <begin position="204"/>
        <end position="309"/>
    </location>
</feature>
<name>A0ABY4T5M7_9GAMM</name>